<organism evidence="3 4">
    <name type="scientific">Psychroflexus planctonicus</name>
    <dbReference type="NCBI Taxonomy" id="1526575"/>
    <lineage>
        <taxon>Bacteria</taxon>
        <taxon>Pseudomonadati</taxon>
        <taxon>Bacteroidota</taxon>
        <taxon>Flavobacteriia</taxon>
        <taxon>Flavobacteriales</taxon>
        <taxon>Flavobacteriaceae</taxon>
        <taxon>Psychroflexus</taxon>
    </lineage>
</organism>
<dbReference type="Pfam" id="PF00326">
    <property type="entry name" value="Peptidase_S9"/>
    <property type="match status" value="1"/>
</dbReference>
<dbReference type="InterPro" id="IPR001375">
    <property type="entry name" value="Peptidase_S9_cat"/>
</dbReference>
<dbReference type="SUPFAM" id="SSF82171">
    <property type="entry name" value="DPP6 N-terminal domain-like"/>
    <property type="match status" value="1"/>
</dbReference>
<dbReference type="PANTHER" id="PTHR11731">
    <property type="entry name" value="PROTEASE FAMILY S9B,C DIPEPTIDYL-PEPTIDASE IV-RELATED"/>
    <property type="match status" value="1"/>
</dbReference>
<dbReference type="PANTHER" id="PTHR11731:SF193">
    <property type="entry name" value="DIPEPTIDYL PEPTIDASE 9"/>
    <property type="match status" value="1"/>
</dbReference>
<keyword evidence="4" id="KW-1185">Reference proteome</keyword>
<dbReference type="Proteomes" id="UP000599179">
    <property type="component" value="Unassembled WGS sequence"/>
</dbReference>
<dbReference type="EMBL" id="BMGM01000001">
    <property type="protein sequence ID" value="GGE25867.1"/>
    <property type="molecule type" value="Genomic_DNA"/>
</dbReference>
<evidence type="ECO:0000313" key="4">
    <source>
        <dbReference type="Proteomes" id="UP000599179"/>
    </source>
</evidence>
<sequence length="941" mass="108988">MIDMKYFFFFFSLCCIGFSQEKKALTHDDYDLWQSISSTQISKSGNILLNEVKTSTSRGNGYLQINLLNNKYSAQFFNGTNAKITQDEKYIVFLEQPAYDSLRAEKKREVKKDKQSKPKLKIFSVAQQQIVDSLSRVKKFHIPEEADAWVVIEKFKDEKKKSKKDTTSKKKRKKKKKEDEKPKAKPLRQEADYAIVYNLASQEKDSIFQIDEIELAKEANHFYFSKSQGKKKPALGIYKYDVANLKAEVIDSTYFRYQKLSASKSGEQLAYYAAKDSVEKDSLQFELLLFNQQVISQITDTLGTNLRENWQVSTYQKPSFSEDEKSLYFHSKPIPKFSIDTTLLKEEIPEVDVWTYKDKRIQPEQKARAKQLENQAYISYYNLVENQLVNLQDEELDGIVFDKDKVQKWVLGYTDKAYRLQRSWSYPWLTDWFVVNTETGEKTFVLEALAQRPYLAPNGKYALYYNTEDQNWWSLNLAKQEKIKLTHNLDVNFFDEENDTPSAPRAYGFGGFTQKGEALVYDAFDVWKLDLSGVNQPEKMTKGRANSQEFRTLRLDAEDRSLASYYQNKLLLTSFGKFNKKQALFAVDANGEIKSLVSEGDYALSSFNKAEEEEKMIFRKQDFNTYPDVFVLKTNQEHQKITEVNPQQKDFLWGSVELVKWTAFDGTELQGLLYKPENFDESKKYPMITYFYEKRSDNLHRYISPQPSASIVNMSYLVSNDYLVFVPDIVYQDGKPGGSAENCILSGVEAMEKLPYVDSEKLAIQGQSWGGYQVAHLITKTDKFAAAGSGAPVSNMTSAYGGIRWDSGLSRQFQYERTQSRIGTNLWDDLDLYLENSPLFGVPNINTPVLIMHNDADGAVPYYQGIEFFMGLRRLQKPAWLLVYNNEAHNLRKMKNKQDLSIRMMQFFDHFLKDTPQPVWMKEGLPRTQKGKDLGYDLTEE</sequence>
<evidence type="ECO:0000259" key="2">
    <source>
        <dbReference type="Pfam" id="PF00326"/>
    </source>
</evidence>
<feature type="region of interest" description="Disordered" evidence="1">
    <location>
        <begin position="161"/>
        <end position="186"/>
    </location>
</feature>
<dbReference type="InterPro" id="IPR050278">
    <property type="entry name" value="Serine_Prot_S9B/DPPIV"/>
</dbReference>
<dbReference type="Gene3D" id="3.40.50.1820">
    <property type="entry name" value="alpha/beta hydrolase"/>
    <property type="match status" value="1"/>
</dbReference>
<gene>
    <name evidence="3" type="ORF">GCM10010832_03270</name>
</gene>
<evidence type="ECO:0000313" key="3">
    <source>
        <dbReference type="EMBL" id="GGE25867.1"/>
    </source>
</evidence>
<evidence type="ECO:0000256" key="1">
    <source>
        <dbReference type="SAM" id="MobiDB-lite"/>
    </source>
</evidence>
<proteinExistence type="predicted"/>
<protein>
    <recommendedName>
        <fullName evidence="2">Peptidase S9 prolyl oligopeptidase catalytic domain-containing protein</fullName>
    </recommendedName>
</protein>
<dbReference type="InterPro" id="IPR029058">
    <property type="entry name" value="AB_hydrolase_fold"/>
</dbReference>
<feature type="domain" description="Peptidase S9 prolyl oligopeptidase catalytic" evidence="2">
    <location>
        <begin position="745"/>
        <end position="914"/>
    </location>
</feature>
<accession>A0ABQ1SC92</accession>
<name>A0ABQ1SC92_9FLAO</name>
<feature type="compositionally biased region" description="Basic and acidic residues" evidence="1">
    <location>
        <begin position="177"/>
        <end position="186"/>
    </location>
</feature>
<dbReference type="SUPFAM" id="SSF53474">
    <property type="entry name" value="alpha/beta-Hydrolases"/>
    <property type="match status" value="1"/>
</dbReference>
<reference evidence="4" key="1">
    <citation type="journal article" date="2019" name="Int. J. Syst. Evol. Microbiol.">
        <title>The Global Catalogue of Microorganisms (GCM) 10K type strain sequencing project: providing services to taxonomists for standard genome sequencing and annotation.</title>
        <authorList>
            <consortium name="The Broad Institute Genomics Platform"/>
            <consortium name="The Broad Institute Genome Sequencing Center for Infectious Disease"/>
            <person name="Wu L."/>
            <person name="Ma J."/>
        </authorList>
    </citation>
    <scope>NUCLEOTIDE SEQUENCE [LARGE SCALE GENOMIC DNA]</scope>
    <source>
        <strain evidence="4">CGMCC 1.12931</strain>
    </source>
</reference>
<comment type="caution">
    <text evidence="3">The sequence shown here is derived from an EMBL/GenBank/DDBJ whole genome shotgun (WGS) entry which is preliminary data.</text>
</comment>